<dbReference type="OrthoDB" id="770764at2759"/>
<dbReference type="Pfam" id="PF04043">
    <property type="entry name" value="PMEI"/>
    <property type="match status" value="1"/>
</dbReference>
<evidence type="ECO:0000256" key="2">
    <source>
        <dbReference type="SAM" id="MobiDB-lite"/>
    </source>
</evidence>
<proteinExistence type="predicted"/>
<gene>
    <name evidence="6" type="primary">LOC103705333</name>
</gene>
<keyword evidence="1 3" id="KW-0732">Signal</keyword>
<feature type="chain" id="PRO_5034248623" evidence="3">
    <location>
        <begin position="25"/>
        <end position="196"/>
    </location>
</feature>
<reference evidence="6" key="2">
    <citation type="submission" date="2025-08" db="UniProtKB">
        <authorList>
            <consortium name="RefSeq"/>
        </authorList>
    </citation>
    <scope>IDENTIFICATION</scope>
    <source>
        <tissue evidence="6">Young leaves</tissue>
    </source>
</reference>
<keyword evidence="5" id="KW-1185">Reference proteome</keyword>
<feature type="region of interest" description="Disordered" evidence="2">
    <location>
        <begin position="25"/>
        <end position="46"/>
    </location>
</feature>
<dbReference type="CDD" id="cd15800">
    <property type="entry name" value="PMEI-like_2"/>
    <property type="match status" value="1"/>
</dbReference>
<sequence length="196" mass="21442">MRPAGNALLLLLAISSALLPLASPHAVPDGGRPPRPTGPRKPHLPPVDPRVIPFCNQTDHPKVCINSARFYSHKYPALNATNMFDIMIHALRDRVGVVKARAHALSKSQTWNKNVLDGIGDCLAFYDEALDDVNEGVRAFATRDQGTFETRLSSVITMFSTCDDAFMESLNPLAKQNGRLMNMASNCIAIGQLSFK</sequence>
<dbReference type="GeneID" id="103705333"/>
<feature type="domain" description="Pectinesterase inhibitor" evidence="4">
    <location>
        <begin position="46"/>
        <end position="190"/>
    </location>
</feature>
<organism evidence="5 6">
    <name type="scientific">Phoenix dactylifera</name>
    <name type="common">Date palm</name>
    <dbReference type="NCBI Taxonomy" id="42345"/>
    <lineage>
        <taxon>Eukaryota</taxon>
        <taxon>Viridiplantae</taxon>
        <taxon>Streptophyta</taxon>
        <taxon>Embryophyta</taxon>
        <taxon>Tracheophyta</taxon>
        <taxon>Spermatophyta</taxon>
        <taxon>Magnoliopsida</taxon>
        <taxon>Liliopsida</taxon>
        <taxon>Arecaceae</taxon>
        <taxon>Coryphoideae</taxon>
        <taxon>Phoeniceae</taxon>
        <taxon>Phoenix</taxon>
    </lineage>
</organism>
<evidence type="ECO:0000259" key="4">
    <source>
        <dbReference type="SMART" id="SM00856"/>
    </source>
</evidence>
<dbReference type="NCBIfam" id="TIGR01614">
    <property type="entry name" value="PME_inhib"/>
    <property type="match status" value="1"/>
</dbReference>
<dbReference type="SMART" id="SM00856">
    <property type="entry name" value="PMEI"/>
    <property type="match status" value="1"/>
</dbReference>
<dbReference type="PANTHER" id="PTHR31080:SF274">
    <property type="entry name" value="PECTINESTERASE_PECTINESTERASE INHIBITOR 26"/>
    <property type="match status" value="1"/>
</dbReference>
<dbReference type="AlphaFoldDB" id="A0A8B7BX85"/>
<dbReference type="Gene3D" id="1.20.140.40">
    <property type="entry name" value="Invertase/pectin methylesterase inhibitor family protein"/>
    <property type="match status" value="1"/>
</dbReference>
<dbReference type="Proteomes" id="UP000228380">
    <property type="component" value="Chromosome 6"/>
</dbReference>
<protein>
    <submittedName>
        <fullName evidence="6">Uncharacterized protein LOC103705333</fullName>
    </submittedName>
</protein>
<dbReference type="KEGG" id="pda:103705333"/>
<dbReference type="SUPFAM" id="SSF101148">
    <property type="entry name" value="Plant invertase/pectin methylesterase inhibitor"/>
    <property type="match status" value="1"/>
</dbReference>
<dbReference type="InterPro" id="IPR035513">
    <property type="entry name" value="Invertase/methylesterase_inhib"/>
</dbReference>
<name>A0A8B7BX85_PHODC</name>
<dbReference type="RefSeq" id="XP_008787224.3">
    <property type="nucleotide sequence ID" value="XM_008789002.3"/>
</dbReference>
<feature type="signal peptide" evidence="3">
    <location>
        <begin position="1"/>
        <end position="24"/>
    </location>
</feature>
<dbReference type="InterPro" id="IPR006501">
    <property type="entry name" value="Pectinesterase_inhib_dom"/>
</dbReference>
<dbReference type="PANTHER" id="PTHR31080">
    <property type="entry name" value="PECTINESTERASE INHIBITOR-LIKE"/>
    <property type="match status" value="1"/>
</dbReference>
<reference evidence="5" key="1">
    <citation type="journal article" date="2019" name="Nat. Commun.">
        <title>Genome-wide association mapping of date palm fruit traits.</title>
        <authorList>
            <person name="Hazzouri K.M."/>
            <person name="Gros-Balthazard M."/>
            <person name="Flowers J.M."/>
            <person name="Copetti D."/>
            <person name="Lemansour A."/>
            <person name="Lebrun M."/>
            <person name="Masmoudi K."/>
            <person name="Ferrand S."/>
            <person name="Dhar M.I."/>
            <person name="Fresquez Z.A."/>
            <person name="Rosas U."/>
            <person name="Zhang J."/>
            <person name="Talag J."/>
            <person name="Lee S."/>
            <person name="Kudrna D."/>
            <person name="Powell R.F."/>
            <person name="Leitch I.J."/>
            <person name="Krueger R.R."/>
            <person name="Wing R.A."/>
            <person name="Amiri K.M.A."/>
            <person name="Purugganan M.D."/>
        </authorList>
    </citation>
    <scope>NUCLEOTIDE SEQUENCE [LARGE SCALE GENOMIC DNA]</scope>
    <source>
        <strain evidence="5">cv. Khalas</strain>
    </source>
</reference>
<dbReference type="InterPro" id="IPR051955">
    <property type="entry name" value="PME_Inhibitor"/>
</dbReference>
<evidence type="ECO:0000313" key="5">
    <source>
        <dbReference type="Proteomes" id="UP000228380"/>
    </source>
</evidence>
<evidence type="ECO:0000256" key="3">
    <source>
        <dbReference type="SAM" id="SignalP"/>
    </source>
</evidence>
<dbReference type="GO" id="GO:0004857">
    <property type="term" value="F:enzyme inhibitor activity"/>
    <property type="evidence" value="ECO:0007669"/>
    <property type="project" value="InterPro"/>
</dbReference>
<evidence type="ECO:0000256" key="1">
    <source>
        <dbReference type="ARBA" id="ARBA00022729"/>
    </source>
</evidence>
<evidence type="ECO:0000313" key="6">
    <source>
        <dbReference type="RefSeq" id="XP_008787224.3"/>
    </source>
</evidence>
<accession>A0A8B7BX85</accession>